<evidence type="ECO:0000313" key="2">
    <source>
        <dbReference type="EMBL" id="CAA9486809.1"/>
    </source>
</evidence>
<dbReference type="Gene3D" id="1.10.10.10">
    <property type="entry name" value="Winged helix-like DNA-binding domain superfamily/Winged helix DNA-binding domain"/>
    <property type="match status" value="1"/>
</dbReference>
<protein>
    <submittedName>
        <fullName evidence="2">Transcriptional regulator, PadR family</fullName>
    </submittedName>
</protein>
<evidence type="ECO:0000259" key="1">
    <source>
        <dbReference type="Pfam" id="PF03551"/>
    </source>
</evidence>
<dbReference type="InterPro" id="IPR005149">
    <property type="entry name" value="Tscrpt_reg_PadR_N"/>
</dbReference>
<sequence>MASKRRVSNPLALAVMALLFERPMHPYEMVSTMRERGKHESVRLRYSSLYSVVGALEREGLISSRKTVREGRRPERTVYGITEEGREEFLSWLRELLSEPVKEYTQFAAGLSFIAALPPDEAAGLLEERVRLLEGEVGEMRAQLDDAAERLGLPRLFLIESEHELVLREAELGWVRDLAAEIRAGTLEGMRGWWSFHSRSAAAGVAESTEEGDG</sequence>
<gene>
    <name evidence="2" type="ORF">AVDCRST_MAG05-1631</name>
</gene>
<proteinExistence type="predicted"/>
<dbReference type="PANTHER" id="PTHR43252">
    <property type="entry name" value="TRANSCRIPTIONAL REGULATOR YQJI"/>
    <property type="match status" value="1"/>
</dbReference>
<dbReference type="AlphaFoldDB" id="A0A6J4S5D4"/>
<dbReference type="Pfam" id="PF03551">
    <property type="entry name" value="PadR"/>
    <property type="match status" value="1"/>
</dbReference>
<name>A0A6J4S5D4_9ACTN</name>
<dbReference type="InterPro" id="IPR036388">
    <property type="entry name" value="WH-like_DNA-bd_sf"/>
</dbReference>
<accession>A0A6J4S5D4</accession>
<feature type="domain" description="Transcription regulator PadR N-terminal" evidence="1">
    <location>
        <begin position="15"/>
        <end position="89"/>
    </location>
</feature>
<dbReference type="EMBL" id="CADCVM010000180">
    <property type="protein sequence ID" value="CAA9486809.1"/>
    <property type="molecule type" value="Genomic_DNA"/>
</dbReference>
<dbReference type="PANTHER" id="PTHR43252:SF6">
    <property type="entry name" value="NEGATIVE TRANSCRIPTION REGULATOR PADR"/>
    <property type="match status" value="1"/>
</dbReference>
<reference evidence="2" key="1">
    <citation type="submission" date="2020-02" db="EMBL/GenBank/DDBJ databases">
        <authorList>
            <person name="Meier V. D."/>
        </authorList>
    </citation>
    <scope>NUCLEOTIDE SEQUENCE</scope>
    <source>
        <strain evidence="2">AVDCRST_MAG05</strain>
    </source>
</reference>
<dbReference type="SUPFAM" id="SSF46785">
    <property type="entry name" value="Winged helix' DNA-binding domain"/>
    <property type="match status" value="1"/>
</dbReference>
<dbReference type="InterPro" id="IPR036390">
    <property type="entry name" value="WH_DNA-bd_sf"/>
</dbReference>
<organism evidence="2">
    <name type="scientific">uncultured Rubrobacteraceae bacterium</name>
    <dbReference type="NCBI Taxonomy" id="349277"/>
    <lineage>
        <taxon>Bacteria</taxon>
        <taxon>Bacillati</taxon>
        <taxon>Actinomycetota</taxon>
        <taxon>Rubrobacteria</taxon>
        <taxon>Rubrobacterales</taxon>
        <taxon>Rubrobacteraceae</taxon>
        <taxon>environmental samples</taxon>
    </lineage>
</organism>